<evidence type="ECO:0000256" key="1">
    <source>
        <dbReference type="SAM" id="SignalP"/>
    </source>
</evidence>
<evidence type="ECO:0008006" key="4">
    <source>
        <dbReference type="Google" id="ProtNLM"/>
    </source>
</evidence>
<sequence length="111" mass="12099">CLRELVLITASLLVLLKNLHVFERTIRKSLIEELFPIGMRKAEKSRSGVAAGNGKTNDIHRCQLGDECGSSASTPFLFCPLIFCSSAFSREQSSISVGLSGCWACCCRVSK</sequence>
<proteinExistence type="predicted"/>
<dbReference type="EMBL" id="BTRK01000006">
    <property type="protein sequence ID" value="GMR57264.1"/>
    <property type="molecule type" value="Genomic_DNA"/>
</dbReference>
<dbReference type="AlphaFoldDB" id="A0AAN5D7Y5"/>
<protein>
    <recommendedName>
        <fullName evidence="4">Secreted protein</fullName>
    </recommendedName>
</protein>
<name>A0AAN5D7Y5_9BILA</name>
<feature type="signal peptide" evidence="1">
    <location>
        <begin position="1"/>
        <end position="16"/>
    </location>
</feature>
<reference evidence="3" key="1">
    <citation type="submission" date="2022-10" db="EMBL/GenBank/DDBJ databases">
        <title>Genome assembly of Pristionchus species.</title>
        <authorList>
            <person name="Yoshida K."/>
            <person name="Sommer R.J."/>
        </authorList>
    </citation>
    <scope>NUCLEOTIDE SEQUENCE [LARGE SCALE GENOMIC DNA]</scope>
    <source>
        <strain evidence="3">RS5460</strain>
    </source>
</reference>
<keyword evidence="3" id="KW-1185">Reference proteome</keyword>
<evidence type="ECO:0000313" key="2">
    <source>
        <dbReference type="EMBL" id="GMR57264.1"/>
    </source>
</evidence>
<keyword evidence="1" id="KW-0732">Signal</keyword>
<dbReference type="Proteomes" id="UP001328107">
    <property type="component" value="Unassembled WGS sequence"/>
</dbReference>
<feature type="non-terminal residue" evidence="2">
    <location>
        <position position="1"/>
    </location>
</feature>
<feature type="chain" id="PRO_5042854015" description="Secreted protein" evidence="1">
    <location>
        <begin position="17"/>
        <end position="111"/>
    </location>
</feature>
<accession>A0AAN5D7Y5</accession>
<comment type="caution">
    <text evidence="2">The sequence shown here is derived from an EMBL/GenBank/DDBJ whole genome shotgun (WGS) entry which is preliminary data.</text>
</comment>
<organism evidence="2 3">
    <name type="scientific">Pristionchus mayeri</name>
    <dbReference type="NCBI Taxonomy" id="1317129"/>
    <lineage>
        <taxon>Eukaryota</taxon>
        <taxon>Metazoa</taxon>
        <taxon>Ecdysozoa</taxon>
        <taxon>Nematoda</taxon>
        <taxon>Chromadorea</taxon>
        <taxon>Rhabditida</taxon>
        <taxon>Rhabditina</taxon>
        <taxon>Diplogasteromorpha</taxon>
        <taxon>Diplogasteroidea</taxon>
        <taxon>Neodiplogasteridae</taxon>
        <taxon>Pristionchus</taxon>
    </lineage>
</organism>
<evidence type="ECO:0000313" key="3">
    <source>
        <dbReference type="Proteomes" id="UP001328107"/>
    </source>
</evidence>
<gene>
    <name evidence="2" type="ORF">PMAYCL1PPCAC_27459</name>
</gene>